<dbReference type="Proteomes" id="UP000236248">
    <property type="component" value="Chromosome NCAV"/>
</dbReference>
<dbReference type="EMBL" id="LT981265">
    <property type="protein sequence ID" value="SPC34951.1"/>
    <property type="molecule type" value="Genomic_DNA"/>
</dbReference>
<name>A0A2K5ATJ9_9ARCH</name>
<proteinExistence type="predicted"/>
<dbReference type="RefSeq" id="WP_158648642.1">
    <property type="nucleotide sequence ID" value="NZ_LT981265.1"/>
</dbReference>
<reference evidence="2" key="1">
    <citation type="submission" date="2018-01" db="EMBL/GenBank/DDBJ databases">
        <authorList>
            <person name="Kerou L M."/>
        </authorList>
    </citation>
    <scope>NUCLEOTIDE SEQUENCE [LARGE SCALE GENOMIC DNA]</scope>
    <source>
        <strain evidence="2">SCU2</strain>
    </source>
</reference>
<dbReference type="KEGG" id="ncv:NCAV_1788"/>
<dbReference type="GeneID" id="55636316"/>
<dbReference type="AlphaFoldDB" id="A0A2K5ATJ9"/>
<gene>
    <name evidence="1" type="ORF">NCAV_1788</name>
</gene>
<sequence length="48" mass="5283">MGNSLRRVCAFCESVLDDAYNDSICNSCAERYGIVMHDSEDGCGCDTR</sequence>
<organism evidence="1 2">
    <name type="scientific">Candidatus Nitrosocaldus cavascurensis</name>
    <dbReference type="NCBI Taxonomy" id="2058097"/>
    <lineage>
        <taxon>Archaea</taxon>
        <taxon>Nitrososphaerota</taxon>
        <taxon>Nitrososphaeria</taxon>
        <taxon>Candidatus Nitrosocaldales</taxon>
        <taxon>Candidatus Nitrosocaldaceae</taxon>
        <taxon>Candidatus Nitrosocaldus</taxon>
    </lineage>
</organism>
<protein>
    <submittedName>
        <fullName evidence="1">Uncharacterized protein</fullName>
    </submittedName>
</protein>
<evidence type="ECO:0000313" key="2">
    <source>
        <dbReference type="Proteomes" id="UP000236248"/>
    </source>
</evidence>
<accession>A0A2K5ATJ9</accession>
<evidence type="ECO:0000313" key="1">
    <source>
        <dbReference type="EMBL" id="SPC34951.1"/>
    </source>
</evidence>
<keyword evidence="2" id="KW-1185">Reference proteome</keyword>